<dbReference type="GO" id="GO:0006505">
    <property type="term" value="P:GPI anchor metabolic process"/>
    <property type="evidence" value="ECO:0007669"/>
    <property type="project" value="TreeGrafter"/>
</dbReference>
<dbReference type="InterPro" id="IPR056824">
    <property type="entry name" value="PGAP1_TMD"/>
</dbReference>
<feature type="transmembrane region" description="Helical" evidence="10">
    <location>
        <begin position="643"/>
        <end position="663"/>
    </location>
</feature>
<dbReference type="OrthoDB" id="348976at2759"/>
<dbReference type="Pfam" id="PF25140">
    <property type="entry name" value="PGAP1_TMD"/>
    <property type="match status" value="1"/>
</dbReference>
<protein>
    <recommendedName>
        <fullName evidence="10">GPI inositol-deacylase</fullName>
        <ecNumber evidence="10">3.1.-.-</ecNumber>
    </recommendedName>
</protein>
<dbReference type="InterPro" id="IPR039529">
    <property type="entry name" value="PGAP1/BST1"/>
</dbReference>
<dbReference type="PANTHER" id="PTHR15495:SF7">
    <property type="entry name" value="GPI INOSITOL-DEACYLASE"/>
    <property type="match status" value="1"/>
</dbReference>
<feature type="transmembrane region" description="Helical" evidence="10">
    <location>
        <begin position="948"/>
        <end position="966"/>
    </location>
</feature>
<evidence type="ECO:0000313" key="14">
    <source>
        <dbReference type="EMBL" id="PWN92186.1"/>
    </source>
</evidence>
<dbReference type="Gene3D" id="3.40.50.1820">
    <property type="entry name" value="alpha/beta hydrolase"/>
    <property type="match status" value="1"/>
</dbReference>
<feature type="domain" description="GPI inositol-deacylase PGAP1-like alpha/beta" evidence="12">
    <location>
        <begin position="113"/>
        <end position="336"/>
    </location>
</feature>
<dbReference type="PANTHER" id="PTHR15495">
    <property type="entry name" value="NEGATIVE REGULATOR OF VESICLE FORMATION-RELATED"/>
    <property type="match status" value="1"/>
</dbReference>
<dbReference type="EMBL" id="KZ819635">
    <property type="protein sequence ID" value="PWN92186.1"/>
    <property type="molecule type" value="Genomic_DNA"/>
</dbReference>
<evidence type="ECO:0000256" key="6">
    <source>
        <dbReference type="ARBA" id="ARBA00022824"/>
    </source>
</evidence>
<comment type="function">
    <text evidence="10">Involved in inositol deacylation of GPI-anchored proteins which plays important roles in the quality control and ER-associated degradation of GPI-anchored proteins.</text>
</comment>
<evidence type="ECO:0000259" key="13">
    <source>
        <dbReference type="Pfam" id="PF25140"/>
    </source>
</evidence>
<evidence type="ECO:0000256" key="1">
    <source>
        <dbReference type="ARBA" id="ARBA00004477"/>
    </source>
</evidence>
<sequence>MWPSPFRRRTARPAAAADASGRRRSIWTSRPLLLSSACLLLLSLAILGRIGLSFLSLPRSLELEQRCRMSRMWPSYVVHTPPSPSGLDKKYRLLLYRERPPDLHRSPDEDLPKGRPALFVPGNAGSYGQVRSVASSSHHQHRARQHEEELDWWTVDFNEDFSAFHGGTMDEQATYLNEVIQYLVNQVYATRSSPVKVAVLGHSMGGLVARLMLDKDNHPEGSVDTIVTLSSPHAYPPVPLDVGVEGVYTRVNRKAWDMANNADKNGEESLLLISLSGGVLDNQLASEPSSLRLARLTSDDTSLSAFTASLAGLWSGVDHLAMMWCDQLRYRIARGFIKDVGRGASLRERREHWRISLGIENIEEVHAPPMKAERQLEGEGQVKSFRVGPSPQAIQVLTSLDVGPDDVFGPDSGETAVEVRLCSASSVCQAVSPSAFLVFPPSPAEEQPFPQAEARYELPGVGFRKLYFSSSQLQQTATDRIEVERKDDHAGLLDARFVSENLSLQPAGIMSLVWGLVASFEPDTDSVRIPSMDSSLLAYDLDFLRTASAGSCSGKEGLESVAPLVRALDLSTGDIQYYPSIDLAAQQRKILTLHSTSPYMPPGRARGTVFQRFLDPCNELAGIRVRINWTVSAGLLVSRYRTALVAFPFAIVASLCSLIWHEWDQSGSFAKPSTALSWHASDLMGFSGLISITAVVVQKTLLNLFPASTSASSQAVQDVFVGLGSSPLIFSLILGPLLIVAACGLALWVSLVLEGLVWVAASVSRACKLDASLSLPLQLSYGEAKTEGAKVQLKKSTLVGFALVIVVLWTAVPIQFAVLAAFVVHLVITIRSALPLRRCSALEEAARADQHAQHLLLLNLLFWIVPLHAPVLFVWARNLVNGWIAPLASSSDHDASRILSILVVVQVASSGRVLERARSPAEATMTRLAFLFVGGATLVYGIRHTYRISVLINGVLSWILFVHFRARWFPASIAHPPGSSSLPEATRAGKGEEEDDILLEDRLGPGGRRVAKERVSANYSNVPNEVASAFEEMPASLRQSLVEKSDNEAGKEPYRVGEDAAKDEEAELSKMQEAKLDDLDEALARYLELMDEYVVLRGQHVDERLGAGHLHLGKAKMQLGRFRLGEDGWDARMKARKGTSWDEEHRSWKIVEREIEEEALEGEVAGEKEVELLRKEDGLRRRRGTEQVAAEPSKEDKDDDKKKKDDAATATKEKARKIQPYDALYQFAALPPPSLRRAQTEFGRALQGLGSASPEGNRTLLQVLSEMKKVEKEIIELKRSPQDANVE</sequence>
<dbReference type="InterPro" id="IPR012908">
    <property type="entry name" value="PGAP1-ab_dom-like"/>
</dbReference>
<feature type="transmembrane region" description="Helical" evidence="10">
    <location>
        <begin position="728"/>
        <end position="749"/>
    </location>
</feature>
<evidence type="ECO:0000256" key="10">
    <source>
        <dbReference type="RuleBase" id="RU365011"/>
    </source>
</evidence>
<gene>
    <name evidence="14" type="ORF">FA10DRAFT_300707</name>
</gene>
<evidence type="ECO:0000256" key="9">
    <source>
        <dbReference type="ARBA" id="ARBA00023136"/>
    </source>
</evidence>
<keyword evidence="9 10" id="KW-0472">Membrane</keyword>
<dbReference type="InterPro" id="IPR040357">
    <property type="entry name" value="Vma22/CCDC115"/>
</dbReference>
<dbReference type="RefSeq" id="XP_025379384.1">
    <property type="nucleotide sequence ID" value="XM_025524882.1"/>
</dbReference>
<evidence type="ECO:0000256" key="5">
    <source>
        <dbReference type="ARBA" id="ARBA00022801"/>
    </source>
</evidence>
<keyword evidence="5 10" id="KW-0378">Hydrolase</keyword>
<keyword evidence="15" id="KW-1185">Reference proteome</keyword>
<feature type="domain" description="GPI inositol-deacylase transmembrane" evidence="13">
    <location>
        <begin position="643"/>
        <end position="964"/>
    </location>
</feature>
<dbReference type="GO" id="GO:0005789">
    <property type="term" value="C:endoplasmic reticulum membrane"/>
    <property type="evidence" value="ECO:0007669"/>
    <property type="project" value="UniProtKB-SubCell"/>
</dbReference>
<feature type="transmembrane region" description="Helical" evidence="10">
    <location>
        <begin position="926"/>
        <end position="942"/>
    </location>
</feature>
<organism evidence="14 15">
    <name type="scientific">Acaromyces ingoldii</name>
    <dbReference type="NCBI Taxonomy" id="215250"/>
    <lineage>
        <taxon>Eukaryota</taxon>
        <taxon>Fungi</taxon>
        <taxon>Dikarya</taxon>
        <taxon>Basidiomycota</taxon>
        <taxon>Ustilaginomycotina</taxon>
        <taxon>Exobasidiomycetes</taxon>
        <taxon>Exobasidiales</taxon>
        <taxon>Cryptobasidiaceae</taxon>
        <taxon>Acaromyces</taxon>
    </lineage>
</organism>
<dbReference type="InterPro" id="IPR029058">
    <property type="entry name" value="AB_hydrolase_fold"/>
</dbReference>
<feature type="transmembrane region" description="Helical" evidence="10">
    <location>
        <begin position="798"/>
        <end position="828"/>
    </location>
</feature>
<keyword evidence="4 10" id="KW-0812">Transmembrane</keyword>
<keyword evidence="3 10" id="KW-0813">Transport</keyword>
<feature type="transmembrane region" description="Helical" evidence="10">
    <location>
        <begin position="855"/>
        <end position="875"/>
    </location>
</feature>
<dbReference type="GO" id="GO:0015031">
    <property type="term" value="P:protein transport"/>
    <property type="evidence" value="ECO:0007669"/>
    <property type="project" value="UniProtKB-KW"/>
</dbReference>
<dbReference type="GO" id="GO:0006888">
    <property type="term" value="P:endoplasmic reticulum to Golgi vesicle-mediated transport"/>
    <property type="evidence" value="ECO:0007669"/>
    <property type="project" value="TreeGrafter"/>
</dbReference>
<feature type="compositionally biased region" description="Basic and acidic residues" evidence="11">
    <location>
        <begin position="1192"/>
        <end position="1213"/>
    </location>
</feature>
<reference evidence="14 15" key="1">
    <citation type="journal article" date="2018" name="Mol. Biol. Evol.">
        <title>Broad Genomic Sampling Reveals a Smut Pathogenic Ancestry of the Fungal Clade Ustilaginomycotina.</title>
        <authorList>
            <person name="Kijpornyongpan T."/>
            <person name="Mondo S.J."/>
            <person name="Barry K."/>
            <person name="Sandor L."/>
            <person name="Lee J."/>
            <person name="Lipzen A."/>
            <person name="Pangilinan J."/>
            <person name="LaButti K."/>
            <person name="Hainaut M."/>
            <person name="Henrissat B."/>
            <person name="Grigoriev I.V."/>
            <person name="Spatafora J.W."/>
            <person name="Aime M.C."/>
        </authorList>
    </citation>
    <scope>NUCLEOTIDE SEQUENCE [LARGE SCALE GENOMIC DNA]</scope>
    <source>
        <strain evidence="14 15">MCA 4198</strain>
    </source>
</reference>
<keyword evidence="7 10" id="KW-0653">Protein transport</keyword>
<feature type="region of interest" description="Disordered" evidence="11">
    <location>
        <begin position="1181"/>
        <end position="1215"/>
    </location>
</feature>
<dbReference type="Pfam" id="PF21730">
    <property type="entry name" value="Vma22_CCDC115"/>
    <property type="match status" value="1"/>
</dbReference>
<evidence type="ECO:0000256" key="4">
    <source>
        <dbReference type="ARBA" id="ARBA00022692"/>
    </source>
</evidence>
<evidence type="ECO:0000256" key="2">
    <source>
        <dbReference type="ARBA" id="ARBA00006931"/>
    </source>
</evidence>
<evidence type="ECO:0000256" key="3">
    <source>
        <dbReference type="ARBA" id="ARBA00022448"/>
    </source>
</evidence>
<evidence type="ECO:0000313" key="15">
    <source>
        <dbReference type="Proteomes" id="UP000245768"/>
    </source>
</evidence>
<dbReference type="SUPFAM" id="SSF53474">
    <property type="entry name" value="alpha/beta-Hydrolases"/>
    <property type="match status" value="1"/>
</dbReference>
<dbReference type="InParanoid" id="A0A316YT25"/>
<keyword evidence="6 10" id="KW-0256">Endoplasmic reticulum</keyword>
<dbReference type="GeneID" id="37046798"/>
<comment type="subcellular location">
    <subcellularLocation>
        <location evidence="1">Endoplasmic reticulum membrane</location>
        <topology evidence="1">Multi-pass membrane protein</topology>
    </subcellularLocation>
</comment>
<name>A0A316YT25_9BASI</name>
<dbReference type="GO" id="GO:0070072">
    <property type="term" value="P:vacuolar proton-transporting V-type ATPase complex assembly"/>
    <property type="evidence" value="ECO:0007669"/>
    <property type="project" value="InterPro"/>
</dbReference>
<dbReference type="FunCoup" id="A0A316YT25">
    <property type="interactions" value="139"/>
</dbReference>
<comment type="similarity">
    <text evidence="2 10">Belongs to the GPI inositol-deacylase family.</text>
</comment>
<dbReference type="Proteomes" id="UP000245768">
    <property type="component" value="Unassembled WGS sequence"/>
</dbReference>
<evidence type="ECO:0000256" key="7">
    <source>
        <dbReference type="ARBA" id="ARBA00022927"/>
    </source>
</evidence>
<dbReference type="Pfam" id="PF07819">
    <property type="entry name" value="PGAP1"/>
    <property type="match status" value="1"/>
</dbReference>
<evidence type="ECO:0000256" key="8">
    <source>
        <dbReference type="ARBA" id="ARBA00022989"/>
    </source>
</evidence>
<keyword evidence="8 10" id="KW-1133">Transmembrane helix</keyword>
<accession>A0A316YT25</accession>
<evidence type="ECO:0000259" key="12">
    <source>
        <dbReference type="Pfam" id="PF07819"/>
    </source>
</evidence>
<dbReference type="STRING" id="215250.A0A316YT25"/>
<proteinExistence type="inferred from homology"/>
<dbReference type="GO" id="GO:0050185">
    <property type="term" value="F:phosphatidylinositol deacylase activity"/>
    <property type="evidence" value="ECO:0007669"/>
    <property type="project" value="TreeGrafter"/>
</dbReference>
<dbReference type="EC" id="3.1.-.-" evidence="10"/>
<evidence type="ECO:0000256" key="11">
    <source>
        <dbReference type="SAM" id="MobiDB-lite"/>
    </source>
</evidence>